<keyword evidence="4 10" id="KW-0496">Mitochondrion</keyword>
<evidence type="ECO:0000313" key="10">
    <source>
        <dbReference type="EMBL" id="AET13152.1"/>
    </source>
</evidence>
<feature type="compositionally biased region" description="Polar residues" evidence="7">
    <location>
        <begin position="46"/>
        <end position="68"/>
    </location>
</feature>
<keyword evidence="3 8" id="KW-1133">Transmembrane helix</keyword>
<evidence type="ECO:0000256" key="4">
    <source>
        <dbReference type="ARBA" id="ARBA00023128"/>
    </source>
</evidence>
<dbReference type="EMBL" id="JN700971">
    <property type="protein sequence ID" value="AET13152.1"/>
    <property type="molecule type" value="Genomic_DNA"/>
</dbReference>
<feature type="region of interest" description="Disordered" evidence="7">
    <location>
        <begin position="44"/>
        <end position="68"/>
    </location>
</feature>
<dbReference type="GO" id="GO:0031966">
    <property type="term" value="C:mitochondrial membrane"/>
    <property type="evidence" value="ECO:0007669"/>
    <property type="project" value="UniProtKB-SubCell"/>
</dbReference>
<proteinExistence type="predicted"/>
<reference evidence="10" key="1">
    <citation type="journal article" date="2012" name="Genome Biol. Evol.">
        <title>Evolution of linear mitochondrial genomes in medusozoan cnidarians.</title>
        <authorList>
            <person name="Kayal E."/>
            <person name="Bentlage B."/>
            <person name="Collins A.G."/>
            <person name="Kayal M."/>
            <person name="Pirro S."/>
            <person name="Lavrov D.V."/>
        </authorList>
    </citation>
    <scope>NUCLEOTIDE SEQUENCE</scope>
</reference>
<dbReference type="InterPro" id="IPR003319">
    <property type="entry name" value="YMF19-like_N"/>
</dbReference>
<evidence type="ECO:0000256" key="1">
    <source>
        <dbReference type="ARBA" id="ARBA00004325"/>
    </source>
</evidence>
<sequence length="68" mass="7581">MPQLDVVTYLSQYVWLLLGMLLILVYVGSGMIIRLIIASKLRVSLSGESSTDNKPTSSYSSTLRKLFL</sequence>
<dbReference type="Pfam" id="PF02326">
    <property type="entry name" value="YMF19"/>
    <property type="match status" value="1"/>
</dbReference>
<comment type="subcellular location">
    <subcellularLocation>
        <location evidence="1">Mitochondrion membrane</location>
    </subcellularLocation>
</comment>
<evidence type="ECO:0000256" key="8">
    <source>
        <dbReference type="SAM" id="Phobius"/>
    </source>
</evidence>
<geneLocation type="mitochondrion" evidence="10"/>
<keyword evidence="10" id="KW-0378">Hydrolase</keyword>
<dbReference type="EC" id="3.6.3.14" evidence="10"/>
<feature type="transmembrane region" description="Helical" evidence="8">
    <location>
        <begin position="12"/>
        <end position="37"/>
    </location>
</feature>
<evidence type="ECO:0000256" key="3">
    <source>
        <dbReference type="ARBA" id="ARBA00022989"/>
    </source>
</evidence>
<dbReference type="AlphaFoldDB" id="G9IT38"/>
<feature type="domain" description="ATP synthase YMF19-like N-terminal" evidence="9">
    <location>
        <begin position="2"/>
        <end position="59"/>
    </location>
</feature>
<evidence type="ECO:0000256" key="6">
    <source>
        <dbReference type="ARBA" id="ARBA00023310"/>
    </source>
</evidence>
<keyword evidence="2 8" id="KW-0812">Transmembrane</keyword>
<organism evidence="10">
    <name type="scientific">Chiropsalmus quadrumanus</name>
    <dbReference type="NCBI Taxonomy" id="645347"/>
    <lineage>
        <taxon>Eukaryota</taxon>
        <taxon>Metazoa</taxon>
        <taxon>Cnidaria</taxon>
        <taxon>Cubozoa</taxon>
        <taxon>Chirodropida</taxon>
        <taxon>Chiropsalmidae</taxon>
        <taxon>Chiropsalmus</taxon>
    </lineage>
</organism>
<protein>
    <submittedName>
        <fullName evidence="10">ATP synthase F0 subunit 8</fullName>
        <ecNumber evidence="10">3.6.3.14</ecNumber>
    </submittedName>
</protein>
<evidence type="ECO:0000256" key="5">
    <source>
        <dbReference type="ARBA" id="ARBA00023136"/>
    </source>
</evidence>
<evidence type="ECO:0000259" key="9">
    <source>
        <dbReference type="Pfam" id="PF02326"/>
    </source>
</evidence>
<keyword evidence="6" id="KW-0066">ATP synthesis</keyword>
<evidence type="ECO:0000256" key="2">
    <source>
        <dbReference type="ARBA" id="ARBA00022692"/>
    </source>
</evidence>
<dbReference type="GO" id="GO:0006754">
    <property type="term" value="P:ATP biosynthetic process"/>
    <property type="evidence" value="ECO:0007669"/>
    <property type="project" value="UniProtKB-KW"/>
</dbReference>
<dbReference type="GO" id="GO:0016787">
    <property type="term" value="F:hydrolase activity"/>
    <property type="evidence" value="ECO:0007669"/>
    <property type="project" value="UniProtKB-KW"/>
</dbReference>
<name>G9IT38_9CNID</name>
<keyword evidence="5 8" id="KW-0472">Membrane</keyword>
<evidence type="ECO:0000256" key="7">
    <source>
        <dbReference type="SAM" id="MobiDB-lite"/>
    </source>
</evidence>
<gene>
    <name evidence="10" type="primary">atp8</name>
</gene>
<accession>G9IT38</accession>